<dbReference type="EMBL" id="BAAANN010000043">
    <property type="protein sequence ID" value="GAA1986062.1"/>
    <property type="molecule type" value="Genomic_DNA"/>
</dbReference>
<reference evidence="4" key="1">
    <citation type="journal article" date="2019" name="Int. J. Syst. Evol. Microbiol.">
        <title>The Global Catalogue of Microorganisms (GCM) 10K type strain sequencing project: providing services to taxonomists for standard genome sequencing and annotation.</title>
        <authorList>
            <consortium name="The Broad Institute Genomics Platform"/>
            <consortium name="The Broad Institute Genome Sequencing Center for Infectious Disease"/>
            <person name="Wu L."/>
            <person name="Ma J."/>
        </authorList>
    </citation>
    <scope>NUCLEOTIDE SEQUENCE [LARGE SCALE GENOMIC DNA]</scope>
    <source>
        <strain evidence="4">JCM 14545</strain>
    </source>
</reference>
<proteinExistence type="predicted"/>
<sequence>MRSRIAAVAGAALVGLLVTGCQDTGQKQPESSPPPATPSSSTASAAPSTSLTPVPRVFDQAAMQDAVKNVLTQAYRVADVQSVSCPASQEVRPGSKFDCTVKTGDKERKVGITVKDADGHYEVSQPD</sequence>
<evidence type="ECO:0000313" key="4">
    <source>
        <dbReference type="Proteomes" id="UP001501116"/>
    </source>
</evidence>
<evidence type="ECO:0000313" key="3">
    <source>
        <dbReference type="EMBL" id="GAA1986062.1"/>
    </source>
</evidence>
<evidence type="ECO:0000259" key="2">
    <source>
        <dbReference type="Pfam" id="PF14230"/>
    </source>
</evidence>
<dbReference type="Proteomes" id="UP001501116">
    <property type="component" value="Unassembled WGS sequence"/>
</dbReference>
<feature type="domain" description="DUF4333" evidence="2">
    <location>
        <begin position="49"/>
        <end position="119"/>
    </location>
</feature>
<feature type="compositionally biased region" description="Low complexity" evidence="1">
    <location>
        <begin position="38"/>
        <end position="52"/>
    </location>
</feature>
<accession>A0ABP5DX16</accession>
<dbReference type="RefSeq" id="WP_344429860.1">
    <property type="nucleotide sequence ID" value="NZ_BAAANN010000043.1"/>
</dbReference>
<feature type="region of interest" description="Disordered" evidence="1">
    <location>
        <begin position="22"/>
        <end position="52"/>
    </location>
</feature>
<dbReference type="Pfam" id="PF14230">
    <property type="entry name" value="DUF4333"/>
    <property type="match status" value="1"/>
</dbReference>
<organism evidence="3 4">
    <name type="scientific">Amycolatopsis minnesotensis</name>
    <dbReference type="NCBI Taxonomy" id="337894"/>
    <lineage>
        <taxon>Bacteria</taxon>
        <taxon>Bacillati</taxon>
        <taxon>Actinomycetota</taxon>
        <taxon>Actinomycetes</taxon>
        <taxon>Pseudonocardiales</taxon>
        <taxon>Pseudonocardiaceae</taxon>
        <taxon>Amycolatopsis</taxon>
    </lineage>
</organism>
<evidence type="ECO:0000256" key="1">
    <source>
        <dbReference type="SAM" id="MobiDB-lite"/>
    </source>
</evidence>
<keyword evidence="4" id="KW-1185">Reference proteome</keyword>
<name>A0ABP5DX16_9PSEU</name>
<dbReference type="PROSITE" id="PS51257">
    <property type="entry name" value="PROKAR_LIPOPROTEIN"/>
    <property type="match status" value="1"/>
</dbReference>
<protein>
    <recommendedName>
        <fullName evidence="2">DUF4333 domain-containing protein</fullName>
    </recommendedName>
</protein>
<comment type="caution">
    <text evidence="3">The sequence shown here is derived from an EMBL/GenBank/DDBJ whole genome shotgun (WGS) entry which is preliminary data.</text>
</comment>
<dbReference type="InterPro" id="IPR025637">
    <property type="entry name" value="DUF4333"/>
</dbReference>
<gene>
    <name evidence="3" type="ORF">GCM10009754_74800</name>
</gene>